<organism evidence="1 2">
    <name type="scientific">Streptomyces flavochromogenes</name>
    <dbReference type="NCBI Taxonomy" id="68199"/>
    <lineage>
        <taxon>Bacteria</taxon>
        <taxon>Bacillati</taxon>
        <taxon>Actinomycetota</taxon>
        <taxon>Actinomycetes</taxon>
        <taxon>Kitasatosporales</taxon>
        <taxon>Streptomycetaceae</taxon>
        <taxon>Streptomyces</taxon>
    </lineage>
</organism>
<dbReference type="EMBL" id="JBIBDZ010000026">
    <property type="protein sequence ID" value="MFF5924367.1"/>
    <property type="molecule type" value="Genomic_DNA"/>
</dbReference>
<gene>
    <name evidence="1" type="ORF">ACFY8C_39765</name>
</gene>
<dbReference type="RefSeq" id="WP_078945054.1">
    <property type="nucleotide sequence ID" value="NZ_JBIBDZ010000026.1"/>
</dbReference>
<evidence type="ECO:0000313" key="2">
    <source>
        <dbReference type="Proteomes" id="UP001602370"/>
    </source>
</evidence>
<accession>A0ABW6Y3L3</accession>
<proteinExistence type="predicted"/>
<evidence type="ECO:0000313" key="1">
    <source>
        <dbReference type="EMBL" id="MFF5924367.1"/>
    </source>
</evidence>
<dbReference type="Proteomes" id="UP001602370">
    <property type="component" value="Unassembled WGS sequence"/>
</dbReference>
<sequence length="133" mass="14451">MAAAAVAAALVVQDAVSDHVNQEEGCWWSSGVTPAWMCEQIGIGVPAEASDRRAGYRTGERYDVGLLAFTLPTKDADAYLLPSRPEETEMIPNLHPQQKGYLFAQPLESVRTRVYIRSTIEPGVTPPPAVPTK</sequence>
<reference evidence="1 2" key="1">
    <citation type="submission" date="2024-10" db="EMBL/GenBank/DDBJ databases">
        <title>The Natural Products Discovery Center: Release of the First 8490 Sequenced Strains for Exploring Actinobacteria Biosynthetic Diversity.</title>
        <authorList>
            <person name="Kalkreuter E."/>
            <person name="Kautsar S.A."/>
            <person name="Yang D."/>
            <person name="Bader C.D."/>
            <person name="Teijaro C.N."/>
            <person name="Fluegel L."/>
            <person name="Davis C.M."/>
            <person name="Simpson J.R."/>
            <person name="Lauterbach L."/>
            <person name="Steele A.D."/>
            <person name="Gui C."/>
            <person name="Meng S."/>
            <person name="Li G."/>
            <person name="Viehrig K."/>
            <person name="Ye F."/>
            <person name="Su P."/>
            <person name="Kiefer A.F."/>
            <person name="Nichols A."/>
            <person name="Cepeda A.J."/>
            <person name="Yan W."/>
            <person name="Fan B."/>
            <person name="Jiang Y."/>
            <person name="Adhikari A."/>
            <person name="Zheng C.-J."/>
            <person name="Schuster L."/>
            <person name="Cowan T.M."/>
            <person name="Smanski M.J."/>
            <person name="Chevrette M.G."/>
            <person name="De Carvalho L.P.S."/>
            <person name="Shen B."/>
        </authorList>
    </citation>
    <scope>NUCLEOTIDE SEQUENCE [LARGE SCALE GENOMIC DNA]</scope>
    <source>
        <strain evidence="1 2">NPDC012605</strain>
    </source>
</reference>
<name>A0ABW6Y3L3_9ACTN</name>
<comment type="caution">
    <text evidence="1">The sequence shown here is derived from an EMBL/GenBank/DDBJ whole genome shotgun (WGS) entry which is preliminary data.</text>
</comment>
<keyword evidence="2" id="KW-1185">Reference proteome</keyword>
<protein>
    <submittedName>
        <fullName evidence="1">Uncharacterized protein</fullName>
    </submittedName>
</protein>